<dbReference type="EMBL" id="JAPFFF010000038">
    <property type="protein sequence ID" value="KAK8842337.1"/>
    <property type="molecule type" value="Genomic_DNA"/>
</dbReference>
<dbReference type="InterPro" id="IPR000719">
    <property type="entry name" value="Prot_kinase_dom"/>
</dbReference>
<dbReference type="PANTHER" id="PTHR48012:SF10">
    <property type="entry name" value="FI20177P1"/>
    <property type="match status" value="1"/>
</dbReference>
<evidence type="ECO:0000256" key="7">
    <source>
        <dbReference type="ARBA" id="ARBA00022840"/>
    </source>
</evidence>
<dbReference type="InterPro" id="IPR017441">
    <property type="entry name" value="Protein_kinase_ATP_BS"/>
</dbReference>
<keyword evidence="5 10" id="KW-0547">Nucleotide-binding</keyword>
<feature type="coiled-coil region" evidence="11">
    <location>
        <begin position="505"/>
        <end position="546"/>
    </location>
</feature>
<comment type="caution">
    <text evidence="14">The sequence shown here is derived from an EMBL/GenBank/DDBJ whole genome shotgun (WGS) entry which is preliminary data.</text>
</comment>
<evidence type="ECO:0000313" key="14">
    <source>
        <dbReference type="EMBL" id="KAK8842337.1"/>
    </source>
</evidence>
<feature type="region of interest" description="Disordered" evidence="12">
    <location>
        <begin position="333"/>
        <end position="397"/>
    </location>
</feature>
<dbReference type="InterPro" id="IPR050629">
    <property type="entry name" value="STE20/SPS1-PAK"/>
</dbReference>
<dbReference type="SMART" id="SM00220">
    <property type="entry name" value="S_TKc"/>
    <property type="match status" value="1"/>
</dbReference>
<dbReference type="Gene3D" id="1.10.510.10">
    <property type="entry name" value="Transferase(Phosphotransferase) domain 1"/>
    <property type="match status" value="1"/>
</dbReference>
<evidence type="ECO:0000256" key="12">
    <source>
        <dbReference type="SAM" id="MobiDB-lite"/>
    </source>
</evidence>
<feature type="region of interest" description="Disordered" evidence="12">
    <location>
        <begin position="234"/>
        <end position="268"/>
    </location>
</feature>
<organism evidence="14 15">
    <name type="scientific">Tritrichomonas musculus</name>
    <dbReference type="NCBI Taxonomy" id="1915356"/>
    <lineage>
        <taxon>Eukaryota</taxon>
        <taxon>Metamonada</taxon>
        <taxon>Parabasalia</taxon>
        <taxon>Tritrichomonadida</taxon>
        <taxon>Tritrichomonadidae</taxon>
        <taxon>Tritrichomonas</taxon>
    </lineage>
</organism>
<dbReference type="PROSITE" id="PS50011">
    <property type="entry name" value="PROTEIN_KINASE_DOM"/>
    <property type="match status" value="1"/>
</dbReference>
<evidence type="ECO:0000256" key="2">
    <source>
        <dbReference type="ARBA" id="ARBA00012513"/>
    </source>
</evidence>
<evidence type="ECO:0000256" key="1">
    <source>
        <dbReference type="ARBA" id="ARBA00008874"/>
    </source>
</evidence>
<feature type="compositionally biased region" description="Polar residues" evidence="12">
    <location>
        <begin position="376"/>
        <end position="389"/>
    </location>
</feature>
<comment type="similarity">
    <text evidence="1">Belongs to the protein kinase superfamily. STE Ser/Thr protein kinase family. STE20 subfamily.</text>
</comment>
<feature type="compositionally biased region" description="Low complexity" evidence="12">
    <location>
        <begin position="334"/>
        <end position="344"/>
    </location>
</feature>
<protein>
    <recommendedName>
        <fullName evidence="2">non-specific serine/threonine protein kinase</fullName>
        <ecNumber evidence="2">2.7.11.1</ecNumber>
    </recommendedName>
</protein>
<evidence type="ECO:0000256" key="11">
    <source>
        <dbReference type="SAM" id="Coils"/>
    </source>
</evidence>
<dbReference type="Proteomes" id="UP001470230">
    <property type="component" value="Unassembled WGS sequence"/>
</dbReference>
<keyword evidence="15" id="KW-1185">Reference proteome</keyword>
<comment type="catalytic activity">
    <reaction evidence="8">
        <text>L-threonyl-[protein] + ATP = O-phospho-L-threonyl-[protein] + ADP + H(+)</text>
        <dbReference type="Rhea" id="RHEA:46608"/>
        <dbReference type="Rhea" id="RHEA-COMP:11060"/>
        <dbReference type="Rhea" id="RHEA-COMP:11605"/>
        <dbReference type="ChEBI" id="CHEBI:15378"/>
        <dbReference type="ChEBI" id="CHEBI:30013"/>
        <dbReference type="ChEBI" id="CHEBI:30616"/>
        <dbReference type="ChEBI" id="CHEBI:61977"/>
        <dbReference type="ChEBI" id="CHEBI:456216"/>
        <dbReference type="EC" id="2.7.11.1"/>
    </reaction>
</comment>
<feature type="binding site" evidence="10">
    <location>
        <position position="45"/>
    </location>
    <ligand>
        <name>ATP</name>
        <dbReference type="ChEBI" id="CHEBI:30616"/>
    </ligand>
</feature>
<evidence type="ECO:0000259" key="13">
    <source>
        <dbReference type="PROSITE" id="PS50011"/>
    </source>
</evidence>
<name>A0ABR2H989_9EUKA</name>
<sequence length="547" mass="60907">MNQDQHFTFPLDSTKYKLRKFIGRGSTATVYAAQCITNNQEVAIKLINLEVCPLEIDSLRAEIAFWSSCDHPNVVKYYGSFVEGSILYIIMEYMNLGSISEIMKFGFSNGIPKENVISAILKDILEAINYFHLNNKIHRDIKTGNVLVNQKGEVKIGDFGIAANLVEQGQRVRARFTVIGTPCYMAPEVIVSQNGYSEKADIWSLGITAIELATGSAPYSDLHPLEVIVRISDSPPPSLPEPSINTSNDTLPNGVSSNNSDQKNSSPPVIQEYSQAFRDFVRLALQKQPDKRPSAIELLGSKFIKMSASQTELAELFSLIPSIELQYEITHPPLNLNKKNSSSSISQYQDEDNDKNEKSSKHNEHSVEFGEIEPNNMANDKSDINIQNDQQRKSDGIKTEWDFSSINESSGNSSTEKFEIKSESNNSITLSNNEINIINNFNSTNNVGTPTVVQKGKFTITKHSTSTDSNMQLQKSCSTPSTCSSSFISQGNIKSNEDNDTKIIIEDLRKRISKLKSKICSLKNENNELKGKLDNLTNEVKELGYII</sequence>
<comment type="catalytic activity">
    <reaction evidence="9">
        <text>L-seryl-[protein] + ATP = O-phospho-L-seryl-[protein] + ADP + H(+)</text>
        <dbReference type="Rhea" id="RHEA:17989"/>
        <dbReference type="Rhea" id="RHEA-COMP:9863"/>
        <dbReference type="Rhea" id="RHEA-COMP:11604"/>
        <dbReference type="ChEBI" id="CHEBI:15378"/>
        <dbReference type="ChEBI" id="CHEBI:29999"/>
        <dbReference type="ChEBI" id="CHEBI:30616"/>
        <dbReference type="ChEBI" id="CHEBI:83421"/>
        <dbReference type="ChEBI" id="CHEBI:456216"/>
        <dbReference type="EC" id="2.7.11.1"/>
    </reaction>
</comment>
<accession>A0ABR2H989</accession>
<keyword evidence="3" id="KW-0723">Serine/threonine-protein kinase</keyword>
<feature type="domain" description="Protein kinase" evidence="13">
    <location>
        <begin position="16"/>
        <end position="304"/>
    </location>
</feature>
<feature type="compositionally biased region" description="Basic and acidic residues" evidence="12">
    <location>
        <begin position="355"/>
        <end position="368"/>
    </location>
</feature>
<keyword evidence="6" id="KW-0418">Kinase</keyword>
<keyword evidence="4" id="KW-0808">Transferase</keyword>
<evidence type="ECO:0000256" key="3">
    <source>
        <dbReference type="ARBA" id="ARBA00022527"/>
    </source>
</evidence>
<dbReference type="Pfam" id="PF00069">
    <property type="entry name" value="Pkinase"/>
    <property type="match status" value="1"/>
</dbReference>
<dbReference type="Gene3D" id="3.30.200.20">
    <property type="entry name" value="Phosphorylase Kinase, domain 1"/>
    <property type="match status" value="1"/>
</dbReference>
<evidence type="ECO:0000256" key="8">
    <source>
        <dbReference type="ARBA" id="ARBA00047899"/>
    </source>
</evidence>
<evidence type="ECO:0000256" key="4">
    <source>
        <dbReference type="ARBA" id="ARBA00022679"/>
    </source>
</evidence>
<dbReference type="InterPro" id="IPR011009">
    <property type="entry name" value="Kinase-like_dom_sf"/>
</dbReference>
<evidence type="ECO:0000256" key="9">
    <source>
        <dbReference type="ARBA" id="ARBA00048679"/>
    </source>
</evidence>
<evidence type="ECO:0000313" key="15">
    <source>
        <dbReference type="Proteomes" id="UP001470230"/>
    </source>
</evidence>
<dbReference type="SUPFAM" id="SSF56112">
    <property type="entry name" value="Protein kinase-like (PK-like)"/>
    <property type="match status" value="1"/>
</dbReference>
<keyword evidence="7 10" id="KW-0067">ATP-binding</keyword>
<evidence type="ECO:0000256" key="6">
    <source>
        <dbReference type="ARBA" id="ARBA00022777"/>
    </source>
</evidence>
<dbReference type="PANTHER" id="PTHR48012">
    <property type="entry name" value="STERILE20-LIKE KINASE, ISOFORM B-RELATED"/>
    <property type="match status" value="1"/>
</dbReference>
<feature type="compositionally biased region" description="Polar residues" evidence="12">
    <location>
        <begin position="244"/>
        <end position="268"/>
    </location>
</feature>
<gene>
    <name evidence="14" type="ORF">M9Y10_025915</name>
</gene>
<keyword evidence="11" id="KW-0175">Coiled coil</keyword>
<reference evidence="14 15" key="1">
    <citation type="submission" date="2024-04" db="EMBL/GenBank/DDBJ databases">
        <title>Tritrichomonas musculus Genome.</title>
        <authorList>
            <person name="Alves-Ferreira E."/>
            <person name="Grigg M."/>
            <person name="Lorenzi H."/>
            <person name="Galac M."/>
        </authorList>
    </citation>
    <scope>NUCLEOTIDE SEQUENCE [LARGE SCALE GENOMIC DNA]</scope>
    <source>
        <strain evidence="14 15">EAF2021</strain>
    </source>
</reference>
<dbReference type="PROSITE" id="PS00107">
    <property type="entry name" value="PROTEIN_KINASE_ATP"/>
    <property type="match status" value="1"/>
</dbReference>
<dbReference type="EC" id="2.7.11.1" evidence="2"/>
<proteinExistence type="inferred from homology"/>
<evidence type="ECO:0000256" key="5">
    <source>
        <dbReference type="ARBA" id="ARBA00022741"/>
    </source>
</evidence>
<evidence type="ECO:0000256" key="10">
    <source>
        <dbReference type="PROSITE-ProRule" id="PRU10141"/>
    </source>
</evidence>